<dbReference type="InterPro" id="IPR032858">
    <property type="entry name" value="CcoP_N"/>
</dbReference>
<accession>A0A286GEC4</accession>
<dbReference type="Pfam" id="PF13442">
    <property type="entry name" value="Cytochrome_CBB3"/>
    <property type="match status" value="1"/>
</dbReference>
<evidence type="ECO:0000313" key="7">
    <source>
        <dbReference type="EMBL" id="SOD93364.1"/>
    </source>
</evidence>
<keyword evidence="2 4" id="KW-0479">Metal-binding</keyword>
<dbReference type="Pfam" id="PF14715">
    <property type="entry name" value="FixP_N"/>
    <property type="match status" value="1"/>
</dbReference>
<dbReference type="EMBL" id="OCNH01000003">
    <property type="protein sequence ID" value="SOD93364.1"/>
    <property type="molecule type" value="Genomic_DNA"/>
</dbReference>
<dbReference type="InterPro" id="IPR036909">
    <property type="entry name" value="Cyt_c-like_dom_sf"/>
</dbReference>
<dbReference type="GO" id="GO:0009055">
    <property type="term" value="F:electron transfer activity"/>
    <property type="evidence" value="ECO:0007669"/>
    <property type="project" value="InterPro"/>
</dbReference>
<proteinExistence type="predicted"/>
<feature type="domain" description="Cytochrome c" evidence="6">
    <location>
        <begin position="157"/>
        <end position="236"/>
    </location>
</feature>
<organism evidence="7 8">
    <name type="scientific">Spirosoma fluviale</name>
    <dbReference type="NCBI Taxonomy" id="1597977"/>
    <lineage>
        <taxon>Bacteria</taxon>
        <taxon>Pseudomonadati</taxon>
        <taxon>Bacteroidota</taxon>
        <taxon>Cytophagia</taxon>
        <taxon>Cytophagales</taxon>
        <taxon>Cytophagaceae</taxon>
        <taxon>Spirosoma</taxon>
    </lineage>
</organism>
<keyword evidence="5" id="KW-1133">Transmembrane helix</keyword>
<sequence length="258" mass="28110">MWDIKSGEDLILLSMSIFLLVGMVLVGVVALYLLFIIRKAVNPQVAVAKPADTRTLWQRVSGLHALSQEQDLVMEHAYDGIHELDNPTPPWFMGLFYSTIAFGLVYVIVFHLTGLGDLQTAEYTQEVAIAEQQRDAYIKKVAGSINENNVAFVKDAKAIDAGKAVFLQSCVACHGQQGQGGVGPNLTDEFWLHGGSMKSVFHTITEGVPEKGMMSWKKQLNPLQVQQVASYILTLQGTNPAGAKAPQGEKEAPVLASK</sequence>
<dbReference type="InterPro" id="IPR038414">
    <property type="entry name" value="CcoP_N_sf"/>
</dbReference>
<feature type="transmembrane region" description="Helical" evidence="5">
    <location>
        <begin position="12"/>
        <end position="37"/>
    </location>
</feature>
<protein>
    <submittedName>
        <fullName evidence="7">Cytochrome c oxidase cbb3-type subunit 3</fullName>
    </submittedName>
</protein>
<dbReference type="AlphaFoldDB" id="A0A286GEC4"/>
<reference evidence="8" key="1">
    <citation type="submission" date="2017-09" db="EMBL/GenBank/DDBJ databases">
        <authorList>
            <person name="Varghese N."/>
            <person name="Submissions S."/>
        </authorList>
    </citation>
    <scope>NUCLEOTIDE SEQUENCE [LARGE SCALE GENOMIC DNA]</scope>
    <source>
        <strain evidence="8">DSM 29961</strain>
    </source>
</reference>
<keyword evidence="5" id="KW-0472">Membrane</keyword>
<evidence type="ECO:0000259" key="6">
    <source>
        <dbReference type="PROSITE" id="PS51007"/>
    </source>
</evidence>
<dbReference type="PANTHER" id="PTHR33751:SF1">
    <property type="entry name" value="CBB3-TYPE CYTOCHROME C OXIDASE SUBUNIT FIXP"/>
    <property type="match status" value="1"/>
</dbReference>
<feature type="transmembrane region" description="Helical" evidence="5">
    <location>
        <begin position="91"/>
        <end position="112"/>
    </location>
</feature>
<dbReference type="Gene3D" id="6.10.280.130">
    <property type="match status" value="1"/>
</dbReference>
<dbReference type="InterPro" id="IPR009056">
    <property type="entry name" value="Cyt_c-like_dom"/>
</dbReference>
<dbReference type="PROSITE" id="PS51007">
    <property type="entry name" value="CYTC"/>
    <property type="match status" value="1"/>
</dbReference>
<dbReference type="Proteomes" id="UP000219452">
    <property type="component" value="Unassembled WGS sequence"/>
</dbReference>
<dbReference type="PANTHER" id="PTHR33751">
    <property type="entry name" value="CBB3-TYPE CYTOCHROME C OXIDASE SUBUNIT FIXP"/>
    <property type="match status" value="1"/>
</dbReference>
<dbReference type="Gene3D" id="1.10.760.10">
    <property type="entry name" value="Cytochrome c-like domain"/>
    <property type="match status" value="1"/>
</dbReference>
<name>A0A286GEC4_9BACT</name>
<evidence type="ECO:0000256" key="1">
    <source>
        <dbReference type="ARBA" id="ARBA00022617"/>
    </source>
</evidence>
<evidence type="ECO:0000256" key="2">
    <source>
        <dbReference type="ARBA" id="ARBA00022723"/>
    </source>
</evidence>
<dbReference type="GO" id="GO:0046872">
    <property type="term" value="F:metal ion binding"/>
    <property type="evidence" value="ECO:0007669"/>
    <property type="project" value="UniProtKB-KW"/>
</dbReference>
<evidence type="ECO:0000256" key="5">
    <source>
        <dbReference type="SAM" id="Phobius"/>
    </source>
</evidence>
<dbReference type="InterPro" id="IPR050597">
    <property type="entry name" value="Cytochrome_c_Oxidase_Subunit"/>
</dbReference>
<evidence type="ECO:0000256" key="3">
    <source>
        <dbReference type="ARBA" id="ARBA00023004"/>
    </source>
</evidence>
<keyword evidence="3 4" id="KW-0408">Iron</keyword>
<keyword evidence="8" id="KW-1185">Reference proteome</keyword>
<evidence type="ECO:0000256" key="4">
    <source>
        <dbReference type="PROSITE-ProRule" id="PRU00433"/>
    </source>
</evidence>
<dbReference type="GO" id="GO:0020037">
    <property type="term" value="F:heme binding"/>
    <property type="evidence" value="ECO:0007669"/>
    <property type="project" value="InterPro"/>
</dbReference>
<dbReference type="SUPFAM" id="SSF46626">
    <property type="entry name" value="Cytochrome c"/>
    <property type="match status" value="1"/>
</dbReference>
<gene>
    <name evidence="7" type="ORF">SAMN06269250_4471</name>
</gene>
<keyword evidence="1 4" id="KW-0349">Heme</keyword>
<evidence type="ECO:0000313" key="8">
    <source>
        <dbReference type="Proteomes" id="UP000219452"/>
    </source>
</evidence>
<keyword evidence="5" id="KW-0812">Transmembrane</keyword>